<organism evidence="1">
    <name type="scientific">hydrothermal vent metagenome</name>
    <dbReference type="NCBI Taxonomy" id="652676"/>
    <lineage>
        <taxon>unclassified sequences</taxon>
        <taxon>metagenomes</taxon>
        <taxon>ecological metagenomes</taxon>
    </lineage>
</organism>
<proteinExistence type="predicted"/>
<name>A0A3B0X8A0_9ZZZZ</name>
<sequence length="140" mass="15658">MELTICSKLCTECPFSAASPKGWLGPHSLEDVVRTQNNQSLFSCHLARKTDMTKDDMLSGAIKICRGYIASSTKSGITFDNGTDIAEGLKILQALVIEEDKEASDAILSKDEFINHHNRSFLEQEIDLSADEYNRRRGFR</sequence>
<dbReference type="EMBL" id="UOFF01000441">
    <property type="protein sequence ID" value="VAW57699.1"/>
    <property type="molecule type" value="Genomic_DNA"/>
</dbReference>
<gene>
    <name evidence="1" type="ORF">MNBD_GAMMA07-2502</name>
</gene>
<dbReference type="AlphaFoldDB" id="A0A3B0X8A0"/>
<accession>A0A3B0X8A0</accession>
<protein>
    <submittedName>
        <fullName evidence="1">Uncharacterized protein</fullName>
    </submittedName>
</protein>
<reference evidence="1" key="1">
    <citation type="submission" date="2018-06" db="EMBL/GenBank/DDBJ databases">
        <authorList>
            <person name="Zhirakovskaya E."/>
        </authorList>
    </citation>
    <scope>NUCLEOTIDE SEQUENCE</scope>
</reference>
<evidence type="ECO:0000313" key="1">
    <source>
        <dbReference type="EMBL" id="VAW57699.1"/>
    </source>
</evidence>